<dbReference type="PANTHER" id="PTHR41791">
    <property type="entry name" value="SSL7039 PROTEIN"/>
    <property type="match status" value="1"/>
</dbReference>
<dbReference type="PIRSF" id="PIRSF028744">
    <property type="entry name" value="Addict_mod_HI1419"/>
    <property type="match status" value="1"/>
</dbReference>
<name>F8KPQ4_HELBC</name>
<dbReference type="Proteomes" id="UP000008387">
    <property type="component" value="Chromosome"/>
</dbReference>
<reference evidence="1 2" key="1">
    <citation type="journal article" date="2011" name="J. Bacteriol.">
        <title>Genome sequence of Helicobacter bizzozeronii strain CIII-1, an isolate from human gastric mucosa.</title>
        <authorList>
            <person name="Schott T."/>
            <person name="Rossi M."/>
            <person name="Hanninen M.L."/>
        </authorList>
    </citation>
    <scope>NUCLEOTIDE SEQUENCE [LARGE SCALE GENOMIC DNA]</scope>
    <source>
        <strain evidence="1 2">CIII-1</strain>
    </source>
</reference>
<keyword evidence="2" id="KW-1185">Reference proteome</keyword>
<dbReference type="HOGENOM" id="CLU_152445_0_1_7"/>
<dbReference type="AlphaFoldDB" id="F8KPQ4"/>
<protein>
    <submittedName>
        <fullName evidence="1">COG3657: Uncharacterized protein conserved in bacteria</fullName>
    </submittedName>
</protein>
<gene>
    <name evidence="1" type="ordered locus">HBZC1_18030</name>
</gene>
<evidence type="ECO:0000313" key="1">
    <source>
        <dbReference type="EMBL" id="CCB80789.1"/>
    </source>
</evidence>
<dbReference type="NCBIfam" id="TIGR02683">
    <property type="entry name" value="upstrm_HI1419"/>
    <property type="match status" value="1"/>
</dbReference>
<dbReference type="RefSeq" id="WP_006017590.1">
    <property type="nucleotide sequence ID" value="NC_015674.1"/>
</dbReference>
<dbReference type="Pfam" id="PF05973">
    <property type="entry name" value="Gp49"/>
    <property type="match status" value="1"/>
</dbReference>
<dbReference type="EMBL" id="FR871757">
    <property type="protein sequence ID" value="CCB80789.1"/>
    <property type="molecule type" value="Genomic_DNA"/>
</dbReference>
<dbReference type="SUPFAM" id="SSF143011">
    <property type="entry name" value="RelE-like"/>
    <property type="match status" value="1"/>
</dbReference>
<proteinExistence type="predicted"/>
<dbReference type="eggNOG" id="COG3657">
    <property type="taxonomic scope" value="Bacteria"/>
</dbReference>
<dbReference type="PANTHER" id="PTHR41791:SF1">
    <property type="entry name" value="SSL7039 PROTEIN"/>
    <property type="match status" value="1"/>
</dbReference>
<organism evidence="1 2">
    <name type="scientific">Helicobacter bizzozeronii (strain CIII-1)</name>
    <dbReference type="NCBI Taxonomy" id="1002804"/>
    <lineage>
        <taxon>Bacteria</taxon>
        <taxon>Pseudomonadati</taxon>
        <taxon>Campylobacterota</taxon>
        <taxon>Epsilonproteobacteria</taxon>
        <taxon>Campylobacterales</taxon>
        <taxon>Helicobacteraceae</taxon>
        <taxon>Helicobacter</taxon>
    </lineage>
</organism>
<sequence length="99" mass="11400">MEVQISSEFEKWLKNLKDLNGKSAITRRIQNLKNNGHFGDHKHITGQIFEMRIHTGAGYRLYMAKRGEVLVILLCGGNKSTQQKDIMRAQKILKDYPCP</sequence>
<dbReference type="InterPro" id="IPR009241">
    <property type="entry name" value="HigB-like"/>
</dbReference>
<dbReference type="KEGG" id="hbi:HBZC1_18030"/>
<evidence type="ECO:0000313" key="2">
    <source>
        <dbReference type="Proteomes" id="UP000008387"/>
    </source>
</evidence>
<dbReference type="InterPro" id="IPR035093">
    <property type="entry name" value="RelE/ParE_toxin_dom_sf"/>
</dbReference>
<accession>F8KPQ4</accession>
<dbReference type="InterPro" id="IPR014056">
    <property type="entry name" value="TypeIITA-like_toxin_pred"/>
</dbReference>